<keyword evidence="7" id="KW-0807">Transducer</keyword>
<evidence type="ECO:0000256" key="6">
    <source>
        <dbReference type="ARBA" id="ARBA00023170"/>
    </source>
</evidence>
<feature type="transmembrane region" description="Helical" evidence="8">
    <location>
        <begin position="129"/>
        <end position="147"/>
    </location>
</feature>
<dbReference type="GO" id="GO:0004930">
    <property type="term" value="F:G protein-coupled receptor activity"/>
    <property type="evidence" value="ECO:0007669"/>
    <property type="project" value="UniProtKB-KW"/>
</dbReference>
<dbReference type="Pfam" id="PF00001">
    <property type="entry name" value="7tm_1"/>
    <property type="match status" value="1"/>
</dbReference>
<evidence type="ECO:0000256" key="2">
    <source>
        <dbReference type="ARBA" id="ARBA00022692"/>
    </source>
</evidence>
<sequence length="150" mass="17198">MDYDTDQDDASCYTVQESNFDYEEFDWENLTAQDCNCTNLLHRYLSVCDGICEPLTLKTSDFTEIAILGLLYLSVFLVGTIGNALVIFVVNRFRRMRTVTNIFLAALSTADLCLIWICVPIVVSNFSSTNLFLLFSFFFFSCSFYKLRSI</sequence>
<evidence type="ECO:0000313" key="12">
    <source>
        <dbReference type="WBParaSite" id="EVEC_0001354601-mRNA-1"/>
    </source>
</evidence>
<feature type="transmembrane region" description="Helical" evidence="8">
    <location>
        <begin position="102"/>
        <end position="123"/>
    </location>
</feature>
<evidence type="ECO:0000313" key="11">
    <source>
        <dbReference type="Proteomes" id="UP000274131"/>
    </source>
</evidence>
<evidence type="ECO:0000256" key="5">
    <source>
        <dbReference type="ARBA" id="ARBA00023136"/>
    </source>
</evidence>
<feature type="domain" description="G-protein coupled receptors family 1 profile" evidence="9">
    <location>
        <begin position="82"/>
        <end position="150"/>
    </location>
</feature>
<dbReference type="WBParaSite" id="EVEC_0001354601-mRNA-1">
    <property type="protein sequence ID" value="EVEC_0001354601-mRNA-1"/>
    <property type="gene ID" value="EVEC_0001354601"/>
</dbReference>
<dbReference type="PANTHER" id="PTHR24243">
    <property type="entry name" value="G-PROTEIN COUPLED RECEPTOR"/>
    <property type="match status" value="1"/>
</dbReference>
<dbReference type="Gene3D" id="1.20.1070.10">
    <property type="entry name" value="Rhodopsin 7-helix transmembrane proteins"/>
    <property type="match status" value="1"/>
</dbReference>
<gene>
    <name evidence="10" type="ORF">EVEC_LOCUS12677</name>
</gene>
<dbReference type="InterPro" id="IPR017452">
    <property type="entry name" value="GPCR_Rhodpsn_7TM"/>
</dbReference>
<feature type="transmembrane region" description="Helical" evidence="8">
    <location>
        <begin position="65"/>
        <end position="90"/>
    </location>
</feature>
<evidence type="ECO:0000259" key="9">
    <source>
        <dbReference type="PROSITE" id="PS50262"/>
    </source>
</evidence>
<keyword evidence="6" id="KW-0675">Receptor</keyword>
<dbReference type="PROSITE" id="PS50262">
    <property type="entry name" value="G_PROTEIN_RECEP_F1_2"/>
    <property type="match status" value="1"/>
</dbReference>
<evidence type="ECO:0000313" key="10">
    <source>
        <dbReference type="EMBL" id="VDD97926.1"/>
    </source>
</evidence>
<evidence type="ECO:0000256" key="8">
    <source>
        <dbReference type="SAM" id="Phobius"/>
    </source>
</evidence>
<dbReference type="Proteomes" id="UP000274131">
    <property type="component" value="Unassembled WGS sequence"/>
</dbReference>
<proteinExistence type="predicted"/>
<organism evidence="12">
    <name type="scientific">Enterobius vermicularis</name>
    <name type="common">Human pinworm</name>
    <dbReference type="NCBI Taxonomy" id="51028"/>
    <lineage>
        <taxon>Eukaryota</taxon>
        <taxon>Metazoa</taxon>
        <taxon>Ecdysozoa</taxon>
        <taxon>Nematoda</taxon>
        <taxon>Chromadorea</taxon>
        <taxon>Rhabditida</taxon>
        <taxon>Spirurina</taxon>
        <taxon>Oxyuridomorpha</taxon>
        <taxon>Oxyuroidea</taxon>
        <taxon>Oxyuridae</taxon>
        <taxon>Enterobius</taxon>
    </lineage>
</organism>
<dbReference type="PRINTS" id="PR00237">
    <property type="entry name" value="GPCRRHODOPSN"/>
</dbReference>
<accession>A0A0N4VR81</accession>
<name>A0A0N4VR81_ENTVE</name>
<reference evidence="12" key="1">
    <citation type="submission" date="2017-02" db="UniProtKB">
        <authorList>
            <consortium name="WormBaseParasite"/>
        </authorList>
    </citation>
    <scope>IDENTIFICATION</scope>
</reference>
<dbReference type="GO" id="GO:0005886">
    <property type="term" value="C:plasma membrane"/>
    <property type="evidence" value="ECO:0007669"/>
    <property type="project" value="TreeGrafter"/>
</dbReference>
<keyword evidence="4" id="KW-0297">G-protein coupled receptor</keyword>
<protein>
    <submittedName>
        <fullName evidence="12">G_PROTEIN_RECEP_F1_2 domain-containing protein</fullName>
    </submittedName>
</protein>
<dbReference type="InterPro" id="IPR000276">
    <property type="entry name" value="GPCR_Rhodpsn"/>
</dbReference>
<dbReference type="EMBL" id="UXUI01015925">
    <property type="protein sequence ID" value="VDD97926.1"/>
    <property type="molecule type" value="Genomic_DNA"/>
</dbReference>
<dbReference type="AlphaFoldDB" id="A0A0N4VR81"/>
<dbReference type="OrthoDB" id="2132067at2759"/>
<dbReference type="STRING" id="51028.A0A0N4VR81"/>
<keyword evidence="2 8" id="KW-0812">Transmembrane</keyword>
<keyword evidence="5 8" id="KW-0472">Membrane</keyword>
<evidence type="ECO:0000256" key="1">
    <source>
        <dbReference type="ARBA" id="ARBA00004141"/>
    </source>
</evidence>
<comment type="subcellular location">
    <subcellularLocation>
        <location evidence="1">Membrane</location>
        <topology evidence="1">Multi-pass membrane protein</topology>
    </subcellularLocation>
</comment>
<evidence type="ECO:0000256" key="3">
    <source>
        <dbReference type="ARBA" id="ARBA00022989"/>
    </source>
</evidence>
<dbReference type="SUPFAM" id="SSF81321">
    <property type="entry name" value="Family A G protein-coupled receptor-like"/>
    <property type="match status" value="1"/>
</dbReference>
<keyword evidence="3 8" id="KW-1133">Transmembrane helix</keyword>
<evidence type="ECO:0000256" key="4">
    <source>
        <dbReference type="ARBA" id="ARBA00023040"/>
    </source>
</evidence>
<evidence type="ECO:0000256" key="7">
    <source>
        <dbReference type="ARBA" id="ARBA00023224"/>
    </source>
</evidence>
<dbReference type="PANTHER" id="PTHR24243:SF236">
    <property type="entry name" value="G-PROTEIN COUPLED RECEPTORS FAMILY 1 PROFILE DOMAIN-CONTAINING PROTEIN"/>
    <property type="match status" value="1"/>
</dbReference>
<keyword evidence="11" id="KW-1185">Reference proteome</keyword>
<reference evidence="10 11" key="2">
    <citation type="submission" date="2018-10" db="EMBL/GenBank/DDBJ databases">
        <authorList>
            <consortium name="Pathogen Informatics"/>
        </authorList>
    </citation>
    <scope>NUCLEOTIDE SEQUENCE [LARGE SCALE GENOMIC DNA]</scope>
</reference>